<evidence type="ECO:0000256" key="1">
    <source>
        <dbReference type="SAM" id="Coils"/>
    </source>
</evidence>
<comment type="caution">
    <text evidence="2">The sequence shown here is derived from an EMBL/GenBank/DDBJ whole genome shotgun (WGS) entry which is preliminary data.</text>
</comment>
<keyword evidence="1" id="KW-0175">Coiled coil</keyword>
<dbReference type="EMBL" id="DVNC01000003">
    <property type="protein sequence ID" value="HIU52514.1"/>
    <property type="molecule type" value="Genomic_DNA"/>
</dbReference>
<protein>
    <submittedName>
        <fullName evidence="2">Uncharacterized protein</fullName>
    </submittedName>
</protein>
<reference evidence="2" key="2">
    <citation type="journal article" date="2021" name="PeerJ">
        <title>Extensive microbial diversity within the chicken gut microbiome revealed by metagenomics and culture.</title>
        <authorList>
            <person name="Gilroy R."/>
            <person name="Ravi A."/>
            <person name="Getino M."/>
            <person name="Pursley I."/>
            <person name="Horton D.L."/>
            <person name="Alikhan N.F."/>
            <person name="Baker D."/>
            <person name="Gharbi K."/>
            <person name="Hall N."/>
            <person name="Watson M."/>
            <person name="Adriaenssens E.M."/>
            <person name="Foster-Nyarko E."/>
            <person name="Jarju S."/>
            <person name="Secka A."/>
            <person name="Antonio M."/>
            <person name="Oren A."/>
            <person name="Chaudhuri R.R."/>
            <person name="La Ragione R."/>
            <person name="Hildebrand F."/>
            <person name="Pallen M.J."/>
        </authorList>
    </citation>
    <scope>NUCLEOTIDE SEQUENCE</scope>
    <source>
        <strain evidence="2">ChiW3-316</strain>
    </source>
</reference>
<name>A0A9D1M2L6_9PROT</name>
<dbReference type="Proteomes" id="UP000824107">
    <property type="component" value="Unassembled WGS sequence"/>
</dbReference>
<accession>A0A9D1M2L6</accession>
<sequence length="250" mass="29696">METKKFQSRRLTTVEKEFSKILTIPILRKEYIMRLNNGESLENMEEEFKHRLNEALNAKRQAELDEKQHQEHDEKILVDLKAAKNDPLNLELLEQAMLIPYDIQVWEKQVKYLCDLFVTRKDNETAVFQHAIGYRFLDQAAEQRGFFNGMTLEFIFMGGNFTSSSWLLLTKHRKLIRMLQLDGRATHLLKNMFYTLCRKESILPPRKEYEAHEADMMRIVNELFEKSLTRGLYTEEKNILNVFNLLQVFA</sequence>
<organism evidence="2 3">
    <name type="scientific">Candidatus Scatocola faecipullorum</name>
    <dbReference type="NCBI Taxonomy" id="2840917"/>
    <lineage>
        <taxon>Bacteria</taxon>
        <taxon>Pseudomonadati</taxon>
        <taxon>Pseudomonadota</taxon>
        <taxon>Alphaproteobacteria</taxon>
        <taxon>Rhodospirillales</taxon>
        <taxon>Rhodospirillaceae</taxon>
        <taxon>Rhodospirillaceae incertae sedis</taxon>
        <taxon>Candidatus Scatocola</taxon>
    </lineage>
</organism>
<reference evidence="2" key="1">
    <citation type="submission" date="2020-10" db="EMBL/GenBank/DDBJ databases">
        <authorList>
            <person name="Gilroy R."/>
        </authorList>
    </citation>
    <scope>NUCLEOTIDE SEQUENCE</scope>
    <source>
        <strain evidence="2">ChiW3-316</strain>
    </source>
</reference>
<evidence type="ECO:0000313" key="2">
    <source>
        <dbReference type="EMBL" id="HIU52514.1"/>
    </source>
</evidence>
<feature type="coiled-coil region" evidence="1">
    <location>
        <begin position="41"/>
        <end position="72"/>
    </location>
</feature>
<evidence type="ECO:0000313" key="3">
    <source>
        <dbReference type="Proteomes" id="UP000824107"/>
    </source>
</evidence>
<dbReference type="AlphaFoldDB" id="A0A9D1M2L6"/>
<gene>
    <name evidence="2" type="ORF">IAD20_00350</name>
</gene>
<proteinExistence type="predicted"/>